<dbReference type="CDD" id="cd00130">
    <property type="entry name" value="PAS"/>
    <property type="match status" value="2"/>
</dbReference>
<keyword evidence="4" id="KW-1185">Reference proteome</keyword>
<dbReference type="InterPro" id="IPR036165">
    <property type="entry name" value="YefM-like_sf"/>
</dbReference>
<dbReference type="Proteomes" id="UP000549617">
    <property type="component" value="Unassembled WGS sequence"/>
</dbReference>
<dbReference type="SMART" id="SM00091">
    <property type="entry name" value="PAS"/>
    <property type="match status" value="2"/>
</dbReference>
<dbReference type="InterPro" id="IPR035965">
    <property type="entry name" value="PAS-like_dom_sf"/>
</dbReference>
<proteinExistence type="inferred from homology"/>
<dbReference type="AlphaFoldDB" id="A0A7W9AJZ0"/>
<organism evidence="3 4">
    <name type="scientific">Sphingobium boeckii</name>
    <dbReference type="NCBI Taxonomy" id="1082345"/>
    <lineage>
        <taxon>Bacteria</taxon>
        <taxon>Pseudomonadati</taxon>
        <taxon>Pseudomonadota</taxon>
        <taxon>Alphaproteobacteria</taxon>
        <taxon>Sphingomonadales</taxon>
        <taxon>Sphingomonadaceae</taxon>
        <taxon>Sphingobium</taxon>
    </lineage>
</organism>
<comment type="caution">
    <text evidence="3">The sequence shown here is derived from an EMBL/GenBank/DDBJ whole genome shotgun (WGS) entry which is preliminary data.</text>
</comment>
<accession>A0A7W9AJZ0</accession>
<dbReference type="Pfam" id="PF08448">
    <property type="entry name" value="PAS_4"/>
    <property type="match status" value="1"/>
</dbReference>
<evidence type="ECO:0000259" key="2">
    <source>
        <dbReference type="PROSITE" id="PS50112"/>
    </source>
</evidence>
<feature type="domain" description="PAS" evidence="2">
    <location>
        <begin position="176"/>
        <end position="247"/>
    </location>
</feature>
<dbReference type="Gene3D" id="3.30.450.20">
    <property type="entry name" value="PAS domain"/>
    <property type="match status" value="2"/>
</dbReference>
<dbReference type="PROSITE" id="PS50112">
    <property type="entry name" value="PAS"/>
    <property type="match status" value="1"/>
</dbReference>
<dbReference type="SUPFAM" id="SSF55785">
    <property type="entry name" value="PYP-like sensor domain (PAS domain)"/>
    <property type="match status" value="2"/>
</dbReference>
<dbReference type="EMBL" id="JACIJC010000005">
    <property type="protein sequence ID" value="MBB5687030.1"/>
    <property type="molecule type" value="Genomic_DNA"/>
</dbReference>
<protein>
    <submittedName>
        <fullName evidence="3">PAS domain-containing protein</fullName>
    </submittedName>
</protein>
<comment type="similarity">
    <text evidence="1">Belongs to the phD/YefM antitoxin family.</text>
</comment>
<name>A0A7W9AJZ0_9SPHN</name>
<evidence type="ECO:0000313" key="3">
    <source>
        <dbReference type="EMBL" id="MBB5687030.1"/>
    </source>
</evidence>
<dbReference type="InterPro" id="IPR000014">
    <property type="entry name" value="PAS"/>
</dbReference>
<sequence>MPEKPVTTTAASLSRNFGLWQEKAMNQPVMVTHHGRPRAVLISVETYNSYKAGGGGDPAPDGDDSLVIDAVAQCFVALDRDFIVRRVNRAATVYFGRSAAALLGRPLTALYPAVQDMARARSFARVLRTRQSHSFDILSIVHPDQRIRVDAFPYGSGVGYLFQALPGDEAKQQAAEIEALKDLFGAHGSAAMIRLSLRGCMTRFDDTLMRMTGLAEERLISAPLADIVIAQDRTALSRAVEKVLEGKGATALAAALVRGSLVTIAIAETRSDYAIDGATVLVTPRAPDE</sequence>
<gene>
    <name evidence="3" type="ORF">FHS49_003058</name>
</gene>
<dbReference type="SUPFAM" id="SSF143120">
    <property type="entry name" value="YefM-like"/>
    <property type="match status" value="1"/>
</dbReference>
<dbReference type="InterPro" id="IPR013656">
    <property type="entry name" value="PAS_4"/>
</dbReference>
<evidence type="ECO:0000313" key="4">
    <source>
        <dbReference type="Proteomes" id="UP000549617"/>
    </source>
</evidence>
<dbReference type="RefSeq" id="WP_184020107.1">
    <property type="nucleotide sequence ID" value="NZ_JACIJC010000005.1"/>
</dbReference>
<dbReference type="Gene3D" id="3.40.1620.10">
    <property type="entry name" value="YefM-like domain"/>
    <property type="match status" value="1"/>
</dbReference>
<evidence type="ECO:0000256" key="1">
    <source>
        <dbReference type="ARBA" id="ARBA00009981"/>
    </source>
</evidence>
<reference evidence="3 4" key="1">
    <citation type="submission" date="2020-08" db="EMBL/GenBank/DDBJ databases">
        <title>Genomic Encyclopedia of Type Strains, Phase IV (KMG-IV): sequencing the most valuable type-strain genomes for metagenomic binning, comparative biology and taxonomic classification.</title>
        <authorList>
            <person name="Goeker M."/>
        </authorList>
    </citation>
    <scope>NUCLEOTIDE SEQUENCE [LARGE SCALE GENOMIC DNA]</scope>
    <source>
        <strain evidence="3 4">DSM 25079</strain>
    </source>
</reference>